<dbReference type="EMBL" id="JACEFO010000980">
    <property type="protein sequence ID" value="KAF8751002.1"/>
    <property type="molecule type" value="Genomic_DNA"/>
</dbReference>
<evidence type="ECO:0000313" key="1">
    <source>
        <dbReference type="EMBL" id="KAF8751002.1"/>
    </source>
</evidence>
<sequence>MFDEVNVFTLGDTSCLLSFGLVSANGVMYWVSKDTRSVMSFDHKDERVAFVTTLPDAGLAVCSYELKRGRTFKGSKTEGTSHFKSSPGLTSPMVIGEHGERERLVGLARVLAAHGRGKDDDAWPPAISLYDDYCVHGPYAKTTEPFIRTFAYVETTEPLALYGYGDSDGGIGYGEWQCVFDDSGEGQLGSE</sequence>
<keyword evidence="2" id="KW-1185">Reference proteome</keyword>
<comment type="caution">
    <text evidence="1">The sequence shown here is derived from an EMBL/GenBank/DDBJ whole genome shotgun (WGS) entry which is preliminary data.</text>
</comment>
<protein>
    <submittedName>
        <fullName evidence="1">Uncharacterized protein</fullName>
    </submittedName>
</protein>
<gene>
    <name evidence="1" type="ORF">HU200_012299</name>
</gene>
<proteinExistence type="predicted"/>
<name>A0A835FF56_9POAL</name>
<dbReference type="Proteomes" id="UP000636709">
    <property type="component" value="Unassembled WGS sequence"/>
</dbReference>
<accession>A0A835FF56</accession>
<organism evidence="1 2">
    <name type="scientific">Digitaria exilis</name>
    <dbReference type="NCBI Taxonomy" id="1010633"/>
    <lineage>
        <taxon>Eukaryota</taxon>
        <taxon>Viridiplantae</taxon>
        <taxon>Streptophyta</taxon>
        <taxon>Embryophyta</taxon>
        <taxon>Tracheophyta</taxon>
        <taxon>Spermatophyta</taxon>
        <taxon>Magnoliopsida</taxon>
        <taxon>Liliopsida</taxon>
        <taxon>Poales</taxon>
        <taxon>Poaceae</taxon>
        <taxon>PACMAD clade</taxon>
        <taxon>Panicoideae</taxon>
        <taxon>Panicodae</taxon>
        <taxon>Paniceae</taxon>
        <taxon>Anthephorinae</taxon>
        <taxon>Digitaria</taxon>
    </lineage>
</organism>
<evidence type="ECO:0000313" key="2">
    <source>
        <dbReference type="Proteomes" id="UP000636709"/>
    </source>
</evidence>
<dbReference type="AlphaFoldDB" id="A0A835FF56"/>
<reference evidence="1" key="1">
    <citation type="submission" date="2020-07" db="EMBL/GenBank/DDBJ databases">
        <title>Genome sequence and genetic diversity analysis of an under-domesticated orphan crop, white fonio (Digitaria exilis).</title>
        <authorList>
            <person name="Bennetzen J.L."/>
            <person name="Chen S."/>
            <person name="Ma X."/>
            <person name="Wang X."/>
            <person name="Yssel A.E.J."/>
            <person name="Chaluvadi S.R."/>
            <person name="Johnson M."/>
            <person name="Gangashetty P."/>
            <person name="Hamidou F."/>
            <person name="Sanogo M.D."/>
            <person name="Zwaenepoel A."/>
            <person name="Wallace J."/>
            <person name="Van De Peer Y."/>
            <person name="Van Deynze A."/>
        </authorList>
    </citation>
    <scope>NUCLEOTIDE SEQUENCE</scope>
    <source>
        <tissue evidence="1">Leaves</tissue>
    </source>
</reference>